<proteinExistence type="predicted"/>
<comment type="caution">
    <text evidence="5">The sequence shown here is derived from an EMBL/GenBank/DDBJ whole genome shotgun (WGS) entry which is preliminary data.</text>
</comment>
<dbReference type="InterPro" id="IPR036625">
    <property type="entry name" value="E3-bd_dom_sf"/>
</dbReference>
<dbReference type="RefSeq" id="WP_141789517.1">
    <property type="nucleotide sequence ID" value="NZ_BAAAKX010000012.1"/>
</dbReference>
<dbReference type="InterPro" id="IPR042261">
    <property type="entry name" value="Lsr2-like_dimerization"/>
</dbReference>
<organism evidence="5 6">
    <name type="scientific">Oryzihumus leptocrescens</name>
    <dbReference type="NCBI Taxonomy" id="297536"/>
    <lineage>
        <taxon>Bacteria</taxon>
        <taxon>Bacillati</taxon>
        <taxon>Actinomycetota</taxon>
        <taxon>Actinomycetes</taxon>
        <taxon>Micrococcales</taxon>
        <taxon>Intrasporangiaceae</taxon>
        <taxon>Oryzihumus</taxon>
    </lineage>
</organism>
<reference evidence="5 6" key="1">
    <citation type="submission" date="2019-06" db="EMBL/GenBank/DDBJ databases">
        <title>Sequencing the genomes of 1000 actinobacteria strains.</title>
        <authorList>
            <person name="Klenk H.-P."/>
        </authorList>
    </citation>
    <scope>NUCLEOTIDE SEQUENCE [LARGE SCALE GENOMIC DNA]</scope>
    <source>
        <strain evidence="5 6">DSM 18082</strain>
    </source>
</reference>
<dbReference type="Gene3D" id="4.10.320.10">
    <property type="entry name" value="E3-binding domain"/>
    <property type="match status" value="1"/>
</dbReference>
<dbReference type="GO" id="GO:0003677">
    <property type="term" value="F:DNA binding"/>
    <property type="evidence" value="ECO:0007669"/>
    <property type="project" value="UniProtKB-KW"/>
</dbReference>
<keyword evidence="6" id="KW-1185">Reference proteome</keyword>
<dbReference type="Pfam" id="PF11774">
    <property type="entry name" value="Lsr2"/>
    <property type="match status" value="1"/>
</dbReference>
<gene>
    <name evidence="5" type="ORF">FB474_3202</name>
</gene>
<sequence>MAQRVVVTLEDDIDGGEAAETVSFALDGVSYEIDLSEANASKLRDDLASWIGHARRAGGRKSTSTARRGGGSRGGRDLSAIREWARKNGHKVSDRGRISADIQAAYDKAHA</sequence>
<feature type="domain" description="Lsr2 dimerization" evidence="3">
    <location>
        <begin position="1"/>
        <end position="58"/>
    </location>
</feature>
<evidence type="ECO:0000313" key="6">
    <source>
        <dbReference type="Proteomes" id="UP000319514"/>
    </source>
</evidence>
<protein>
    <submittedName>
        <fullName evidence="5">Lsr2 protein</fullName>
    </submittedName>
</protein>
<dbReference type="OrthoDB" id="4113332at2"/>
<evidence type="ECO:0000259" key="3">
    <source>
        <dbReference type="Pfam" id="PF11774"/>
    </source>
</evidence>
<name>A0A542ZN60_9MICO</name>
<evidence type="ECO:0000256" key="1">
    <source>
        <dbReference type="ARBA" id="ARBA00023125"/>
    </source>
</evidence>
<keyword evidence="1" id="KW-0238">DNA-binding</keyword>
<feature type="domain" description="Lsr2 DNA-binding" evidence="4">
    <location>
        <begin position="75"/>
        <end position="109"/>
    </location>
</feature>
<accession>A0A542ZN60</accession>
<dbReference type="InterPro" id="IPR055370">
    <property type="entry name" value="Lsr2_DNA-bd"/>
</dbReference>
<evidence type="ECO:0000256" key="2">
    <source>
        <dbReference type="SAM" id="MobiDB-lite"/>
    </source>
</evidence>
<feature type="region of interest" description="Disordered" evidence="2">
    <location>
        <begin position="54"/>
        <end position="80"/>
    </location>
</feature>
<evidence type="ECO:0000259" key="4">
    <source>
        <dbReference type="Pfam" id="PF23359"/>
    </source>
</evidence>
<dbReference type="GO" id="GO:0016746">
    <property type="term" value="F:acyltransferase activity"/>
    <property type="evidence" value="ECO:0007669"/>
    <property type="project" value="InterPro"/>
</dbReference>
<dbReference type="AlphaFoldDB" id="A0A542ZN60"/>
<evidence type="ECO:0000313" key="5">
    <source>
        <dbReference type="EMBL" id="TQL61783.1"/>
    </source>
</evidence>
<dbReference type="Gene3D" id="3.30.60.230">
    <property type="entry name" value="Lsr2, dimerization domain"/>
    <property type="match status" value="1"/>
</dbReference>
<dbReference type="Pfam" id="PF23359">
    <property type="entry name" value="Lsr2_DNA-bd"/>
    <property type="match status" value="1"/>
</dbReference>
<dbReference type="EMBL" id="VFOQ01000001">
    <property type="protein sequence ID" value="TQL61783.1"/>
    <property type="molecule type" value="Genomic_DNA"/>
</dbReference>
<dbReference type="Proteomes" id="UP000319514">
    <property type="component" value="Unassembled WGS sequence"/>
</dbReference>
<dbReference type="InterPro" id="IPR024412">
    <property type="entry name" value="Lsr2_dim_dom"/>
</dbReference>